<evidence type="ECO:0000256" key="13">
    <source>
        <dbReference type="PIRNR" id="PIRNR004930"/>
    </source>
</evidence>
<comment type="function">
    <text evidence="13">Required for the formation of a threonylcarbamoyl group on adenosine at position 37 (t(6)A37) in tRNAs that read codons beginning with adenine.</text>
</comment>
<evidence type="ECO:0000256" key="7">
    <source>
        <dbReference type="ARBA" id="ARBA00022694"/>
    </source>
</evidence>
<evidence type="ECO:0000259" key="14">
    <source>
        <dbReference type="PROSITE" id="PS51163"/>
    </source>
</evidence>
<evidence type="ECO:0000256" key="2">
    <source>
        <dbReference type="ARBA" id="ARBA00007663"/>
    </source>
</evidence>
<dbReference type="NCBIfam" id="TIGR00057">
    <property type="entry name" value="L-threonylcarbamoyladenylate synthase"/>
    <property type="match status" value="1"/>
</dbReference>
<gene>
    <name evidence="15" type="ORF">H8S22_10855</name>
</gene>
<dbReference type="EC" id="2.7.7.87" evidence="3 13"/>
<evidence type="ECO:0000256" key="3">
    <source>
        <dbReference type="ARBA" id="ARBA00012584"/>
    </source>
</evidence>
<proteinExistence type="inferred from homology"/>
<evidence type="ECO:0000256" key="4">
    <source>
        <dbReference type="ARBA" id="ARBA00015492"/>
    </source>
</evidence>
<keyword evidence="8 13" id="KW-0548">Nucleotidyltransferase</keyword>
<dbReference type="Pfam" id="PF01300">
    <property type="entry name" value="Sua5_yciO_yrdC"/>
    <property type="match status" value="1"/>
</dbReference>
<dbReference type="PANTHER" id="PTHR17490:SF16">
    <property type="entry name" value="THREONYLCARBAMOYL-AMP SYNTHASE"/>
    <property type="match status" value="1"/>
</dbReference>
<keyword evidence="10 13" id="KW-0067">ATP-binding</keyword>
<evidence type="ECO:0000313" key="16">
    <source>
        <dbReference type="Proteomes" id="UP000635828"/>
    </source>
</evidence>
<evidence type="ECO:0000256" key="8">
    <source>
        <dbReference type="ARBA" id="ARBA00022695"/>
    </source>
</evidence>
<dbReference type="PIRSF" id="PIRSF004930">
    <property type="entry name" value="Tln_factor_SUA5"/>
    <property type="match status" value="1"/>
</dbReference>
<dbReference type="InterPro" id="IPR005145">
    <property type="entry name" value="Sua5_C"/>
</dbReference>
<dbReference type="PROSITE" id="PS51163">
    <property type="entry name" value="YRDC"/>
    <property type="match status" value="1"/>
</dbReference>
<sequence>MGFMKTIVRNVENKDNKEAIREAAGLLREGKLVAFPTETVYGLGGSGWMEEAASKIYEAKGRPSDNPLILHIGSMEMIDEIASCVPGPAKKAMEVFWPGPLTVILPKSDRVPYRVTGGLDSVAVRMPSHPAALALLRETGVPVAAPSANTSGRPSPTKAEHVVEDLDGKIPMVLDGGKVEVGVESTIVDFTGEVPVILRPGKITKDELEKTLLTEVLMSTPSVKEDTVPKAPGMKYKHYAPKAQLILILGEDIEKVVKEITKRVHDCREQGMKTGVIATEETMGDYDADEVISVGSRSHMETVTANLYDVLREFDHIDVDVIFSEGFEGEEYEEAVMNRLAKAAGHQVIRV</sequence>
<evidence type="ECO:0000256" key="6">
    <source>
        <dbReference type="ARBA" id="ARBA00022679"/>
    </source>
</evidence>
<feature type="domain" description="YrdC-like" evidence="14">
    <location>
        <begin position="17"/>
        <end position="203"/>
    </location>
</feature>
<dbReference type="EMBL" id="JACOOS010000012">
    <property type="protein sequence ID" value="MBC5678083.1"/>
    <property type="molecule type" value="Genomic_DNA"/>
</dbReference>
<evidence type="ECO:0000256" key="12">
    <source>
        <dbReference type="ARBA" id="ARBA00048366"/>
    </source>
</evidence>
<evidence type="ECO:0000256" key="10">
    <source>
        <dbReference type="ARBA" id="ARBA00022840"/>
    </source>
</evidence>
<dbReference type="InterPro" id="IPR010923">
    <property type="entry name" value="T(6)A37_SUA5"/>
</dbReference>
<dbReference type="Gene3D" id="3.40.50.11030">
    <property type="entry name" value="Threonylcarbamoyl-AMP synthase, C-terminal domain"/>
    <property type="match status" value="1"/>
</dbReference>
<dbReference type="Gene3D" id="3.90.870.10">
    <property type="entry name" value="DHBP synthase"/>
    <property type="match status" value="1"/>
</dbReference>
<keyword evidence="9 13" id="KW-0547">Nucleotide-binding</keyword>
<dbReference type="InterPro" id="IPR038385">
    <property type="entry name" value="Sua5/YwlC_C"/>
</dbReference>
<evidence type="ECO:0000256" key="1">
    <source>
        <dbReference type="ARBA" id="ARBA00004496"/>
    </source>
</evidence>
<organism evidence="15 16">
    <name type="scientific">Anaerostipes hominis</name>
    <name type="common">ex Liu et al. 2021</name>
    <dbReference type="NCBI Taxonomy" id="2763018"/>
    <lineage>
        <taxon>Bacteria</taxon>
        <taxon>Bacillati</taxon>
        <taxon>Bacillota</taxon>
        <taxon>Clostridia</taxon>
        <taxon>Lachnospirales</taxon>
        <taxon>Lachnospiraceae</taxon>
        <taxon>Anaerostipes</taxon>
    </lineage>
</organism>
<dbReference type="InterPro" id="IPR050156">
    <property type="entry name" value="TC-AMP_synthase_SUA5"/>
</dbReference>
<comment type="similarity">
    <text evidence="2 13">Belongs to the SUA5 family.</text>
</comment>
<evidence type="ECO:0000256" key="5">
    <source>
        <dbReference type="ARBA" id="ARBA00022490"/>
    </source>
</evidence>
<evidence type="ECO:0000256" key="11">
    <source>
        <dbReference type="ARBA" id="ARBA00029774"/>
    </source>
</evidence>
<comment type="catalytic activity">
    <reaction evidence="12 13">
        <text>L-threonine + hydrogencarbonate + ATP = L-threonylcarbamoyladenylate + diphosphate + H2O</text>
        <dbReference type="Rhea" id="RHEA:36407"/>
        <dbReference type="ChEBI" id="CHEBI:15377"/>
        <dbReference type="ChEBI" id="CHEBI:17544"/>
        <dbReference type="ChEBI" id="CHEBI:30616"/>
        <dbReference type="ChEBI" id="CHEBI:33019"/>
        <dbReference type="ChEBI" id="CHEBI:57926"/>
        <dbReference type="ChEBI" id="CHEBI:73682"/>
        <dbReference type="EC" id="2.7.7.87"/>
    </reaction>
</comment>
<comment type="caution">
    <text evidence="15">The sequence shown here is derived from an EMBL/GenBank/DDBJ whole genome shotgun (WGS) entry which is preliminary data.</text>
</comment>
<accession>A0ABR7FSA9</accession>
<dbReference type="Proteomes" id="UP000635828">
    <property type="component" value="Unassembled WGS sequence"/>
</dbReference>
<dbReference type="InterPro" id="IPR017945">
    <property type="entry name" value="DHBP_synth_RibB-like_a/b_dom"/>
</dbReference>
<reference evidence="15 16" key="1">
    <citation type="submission" date="2020-08" db="EMBL/GenBank/DDBJ databases">
        <title>Genome public.</title>
        <authorList>
            <person name="Liu C."/>
            <person name="Sun Q."/>
        </authorList>
    </citation>
    <scope>NUCLEOTIDE SEQUENCE [LARGE SCALE GENOMIC DNA]</scope>
    <source>
        <strain evidence="15 16">NSJ-7</strain>
    </source>
</reference>
<protein>
    <recommendedName>
        <fullName evidence="4 13">Threonylcarbamoyl-AMP synthase</fullName>
        <shortName evidence="13">TC-AMP synthase</shortName>
        <ecNumber evidence="3 13">2.7.7.87</ecNumber>
    </recommendedName>
    <alternativeName>
        <fullName evidence="11 13">L-threonylcarbamoyladenylate synthase</fullName>
    </alternativeName>
</protein>
<dbReference type="SUPFAM" id="SSF55821">
    <property type="entry name" value="YrdC/RibB"/>
    <property type="match status" value="1"/>
</dbReference>
<evidence type="ECO:0000256" key="9">
    <source>
        <dbReference type="ARBA" id="ARBA00022741"/>
    </source>
</evidence>
<dbReference type="Pfam" id="PF03481">
    <property type="entry name" value="Sua5_C"/>
    <property type="match status" value="1"/>
</dbReference>
<keyword evidence="16" id="KW-1185">Reference proteome</keyword>
<keyword evidence="5 13" id="KW-0963">Cytoplasm</keyword>
<comment type="subcellular location">
    <subcellularLocation>
        <location evidence="1 13">Cytoplasm</location>
    </subcellularLocation>
</comment>
<name>A0ABR7FSA9_9FIRM</name>
<keyword evidence="6 13" id="KW-0808">Transferase</keyword>
<dbReference type="RefSeq" id="WP_081723901.1">
    <property type="nucleotide sequence ID" value="NZ_JACOOS010000012.1"/>
</dbReference>
<dbReference type="PANTHER" id="PTHR17490">
    <property type="entry name" value="SUA5"/>
    <property type="match status" value="1"/>
</dbReference>
<dbReference type="InterPro" id="IPR006070">
    <property type="entry name" value="Sua5-like_dom"/>
</dbReference>
<keyword evidence="7 13" id="KW-0819">tRNA processing</keyword>
<evidence type="ECO:0000313" key="15">
    <source>
        <dbReference type="EMBL" id="MBC5678083.1"/>
    </source>
</evidence>